<sequence length="158" mass="16214">MSGAGGGLVGGGVGGDSAGGAAGSGAAGRDANDWEWVRVLAQGRVYDEERAALNRVAWAAVALAASRGGERSGVRRARAVADRFALRARVVGSVGVWAADPDLLVADVLAETGLPDRFLRVVARGLEPVVPLVRDGGLRERGERWLAVWGSASRSGSI</sequence>
<reference evidence="1 2" key="1">
    <citation type="submission" date="2020-08" db="EMBL/GenBank/DDBJ databases">
        <title>Sequencing the genomes of 1000 actinobacteria strains.</title>
        <authorList>
            <person name="Klenk H.-P."/>
        </authorList>
    </citation>
    <scope>NUCLEOTIDE SEQUENCE [LARGE SCALE GENOMIC DNA]</scope>
    <source>
        <strain evidence="1 2">DSM 45486</strain>
    </source>
</reference>
<comment type="caution">
    <text evidence="1">The sequence shown here is derived from an EMBL/GenBank/DDBJ whole genome shotgun (WGS) entry which is preliminary data.</text>
</comment>
<evidence type="ECO:0000313" key="2">
    <source>
        <dbReference type="Proteomes" id="UP000552097"/>
    </source>
</evidence>
<evidence type="ECO:0000313" key="1">
    <source>
        <dbReference type="EMBL" id="MBB5806070.1"/>
    </source>
</evidence>
<gene>
    <name evidence="1" type="ORF">F4560_005838</name>
</gene>
<accession>A0A7W9HPK5</accession>
<protein>
    <submittedName>
        <fullName evidence="1">Uncharacterized protein</fullName>
    </submittedName>
</protein>
<dbReference type="EMBL" id="JACHMO010000001">
    <property type="protein sequence ID" value="MBB5806070.1"/>
    <property type="molecule type" value="Genomic_DNA"/>
</dbReference>
<name>A0A7W9HPK5_9PSEU</name>
<organism evidence="1 2">
    <name type="scientific">Saccharothrix ecbatanensis</name>
    <dbReference type="NCBI Taxonomy" id="1105145"/>
    <lineage>
        <taxon>Bacteria</taxon>
        <taxon>Bacillati</taxon>
        <taxon>Actinomycetota</taxon>
        <taxon>Actinomycetes</taxon>
        <taxon>Pseudonocardiales</taxon>
        <taxon>Pseudonocardiaceae</taxon>
        <taxon>Saccharothrix</taxon>
    </lineage>
</organism>
<dbReference type="AlphaFoldDB" id="A0A7W9HPK5"/>
<keyword evidence="2" id="KW-1185">Reference proteome</keyword>
<proteinExistence type="predicted"/>
<dbReference type="Proteomes" id="UP000552097">
    <property type="component" value="Unassembled WGS sequence"/>
</dbReference>